<organism evidence="1 3">
    <name type="scientific">Capnocytophaga catalasegens</name>
    <dbReference type="NCBI Taxonomy" id="1004260"/>
    <lineage>
        <taxon>Bacteria</taxon>
        <taxon>Pseudomonadati</taxon>
        <taxon>Bacteroidota</taxon>
        <taxon>Flavobacteriia</taxon>
        <taxon>Flavobacteriales</taxon>
        <taxon>Flavobacteriaceae</taxon>
        <taxon>Capnocytophaga</taxon>
    </lineage>
</organism>
<evidence type="ECO:0000313" key="3">
    <source>
        <dbReference type="Proteomes" id="UP001207736"/>
    </source>
</evidence>
<gene>
    <name evidence="1" type="ORF">RCZ15_26100</name>
    <name evidence="2" type="ORF">RCZ16_26330</name>
</gene>
<dbReference type="Proteomes" id="UP001207736">
    <property type="component" value="Unassembled WGS sequence"/>
</dbReference>
<dbReference type="EMBL" id="BQKA01000083">
    <property type="protein sequence ID" value="GJM51637.1"/>
    <property type="molecule type" value="Genomic_DNA"/>
</dbReference>
<dbReference type="EMBL" id="BQKB01000090">
    <property type="protein sequence ID" value="GJM54317.1"/>
    <property type="molecule type" value="Genomic_DNA"/>
</dbReference>
<keyword evidence="4" id="KW-1185">Reference proteome</keyword>
<proteinExistence type="predicted"/>
<dbReference type="Proteomes" id="UP001208692">
    <property type="component" value="Unassembled WGS sequence"/>
</dbReference>
<evidence type="ECO:0000313" key="2">
    <source>
        <dbReference type="EMBL" id="GJM54317.1"/>
    </source>
</evidence>
<dbReference type="AlphaFoldDB" id="A0AAV5B1E8"/>
<evidence type="ECO:0000313" key="4">
    <source>
        <dbReference type="Proteomes" id="UP001208692"/>
    </source>
</evidence>
<accession>A0AAV5B1E8</accession>
<protein>
    <submittedName>
        <fullName evidence="1">Uncharacterized protein</fullName>
    </submittedName>
</protein>
<sequence>MKKKLIPIIKYTKTSLPKEHSKQDEDMLFLYFCIDKNIKI</sequence>
<evidence type="ECO:0000313" key="1">
    <source>
        <dbReference type="EMBL" id="GJM51637.1"/>
    </source>
</evidence>
<reference evidence="1 4" key="1">
    <citation type="submission" date="2021-11" db="EMBL/GenBank/DDBJ databases">
        <title>Draft genome sequence of Capnocytophaga sp. strain KC07075 isolated from cat oral cavity.</title>
        <authorList>
            <person name="Suzuki M."/>
            <person name="Imaoka K."/>
            <person name="Kimura M."/>
            <person name="Morikawa S."/>
            <person name="Maeda K."/>
        </authorList>
    </citation>
    <scope>NUCLEOTIDE SEQUENCE</scope>
    <source>
        <strain evidence="1">KC07075</strain>
        <strain evidence="2 4">KC07079</strain>
    </source>
</reference>
<name>A0AAV5B1E8_9FLAO</name>
<comment type="caution">
    <text evidence="1">The sequence shown here is derived from an EMBL/GenBank/DDBJ whole genome shotgun (WGS) entry which is preliminary data.</text>
</comment>